<geneLocation type="plasmid" evidence="2 3">
    <name>unnamed5</name>
</geneLocation>
<accession>A0ABY4GFB0</accession>
<dbReference type="RefSeq" id="WP_245127372.1">
    <property type="nucleotide sequence ID" value="NZ_CP095066.1"/>
</dbReference>
<dbReference type="EMBL" id="CP095066">
    <property type="protein sequence ID" value="UOQ69542.1"/>
    <property type="molecule type" value="Genomic_DNA"/>
</dbReference>
<proteinExistence type="predicted"/>
<feature type="transmembrane region" description="Helical" evidence="1">
    <location>
        <begin position="71"/>
        <end position="92"/>
    </location>
</feature>
<dbReference type="Proteomes" id="UP000830401">
    <property type="component" value="Plasmid unnamed5"/>
</dbReference>
<keyword evidence="1" id="KW-1133">Transmembrane helix</keyword>
<evidence type="ECO:0000313" key="2">
    <source>
        <dbReference type="EMBL" id="UOQ69542.1"/>
    </source>
</evidence>
<feature type="transmembrane region" description="Helical" evidence="1">
    <location>
        <begin position="30"/>
        <end position="50"/>
    </location>
</feature>
<reference evidence="2" key="1">
    <citation type="submission" date="2022-04" db="EMBL/GenBank/DDBJ databases">
        <title>Hymenobacter sp. isolated from the air.</title>
        <authorList>
            <person name="Won M."/>
            <person name="Lee C.-M."/>
            <person name="Woen H.-Y."/>
            <person name="Kwon S.-W."/>
        </authorList>
    </citation>
    <scope>NUCLEOTIDE SEQUENCE</scope>
    <source>
        <strain evidence="2">5420S-77</strain>
        <plasmid evidence="2">unnamed5</plasmid>
    </source>
</reference>
<organism evidence="2 3">
    <name type="scientific">Hymenobacter volaticus</name>
    <dbReference type="NCBI Taxonomy" id="2932254"/>
    <lineage>
        <taxon>Bacteria</taxon>
        <taxon>Pseudomonadati</taxon>
        <taxon>Bacteroidota</taxon>
        <taxon>Cytophagia</taxon>
        <taxon>Cytophagales</taxon>
        <taxon>Hymenobacteraceae</taxon>
        <taxon>Hymenobacter</taxon>
    </lineage>
</organism>
<protein>
    <submittedName>
        <fullName evidence="2">DUF4239 domain-containing protein</fullName>
    </submittedName>
</protein>
<sequence length="294" mass="32409">MEPSFPWQAALYPVNSSLRYFLWLYEMPTWLLAVLIVGLTLLLALAGLYFTHRRLHQSAAPDQIDNGTVGWFFSGVTVLYGLTLGLLTVASWQNYSTASGIASQEAATLAVLYRDLSGYPDSTRLPLQRQLHDYTRFIVHESWPAQQRGLANDTERLVLTAFQLELLHTDVPTRALQVLHGEAIETFNKLVELRRQRIESVGTGVPGVLWAAVLIGALVTIGFSYCFVVVSLRLHALLTGLLALMVGVMIFLIAALDHPYLGEVSVTPEAYQLVLDKVMVPTSTPSPGKSGSVQ</sequence>
<keyword evidence="1" id="KW-0812">Transmembrane</keyword>
<keyword evidence="1" id="KW-0472">Membrane</keyword>
<keyword evidence="2" id="KW-0614">Plasmid</keyword>
<feature type="transmembrane region" description="Helical" evidence="1">
    <location>
        <begin position="208"/>
        <end position="230"/>
    </location>
</feature>
<name>A0ABY4GFB0_9BACT</name>
<keyword evidence="3" id="KW-1185">Reference proteome</keyword>
<evidence type="ECO:0000256" key="1">
    <source>
        <dbReference type="SAM" id="Phobius"/>
    </source>
</evidence>
<dbReference type="Pfam" id="PF14023">
    <property type="entry name" value="Bestrophin-like"/>
    <property type="match status" value="1"/>
</dbReference>
<evidence type="ECO:0000313" key="3">
    <source>
        <dbReference type="Proteomes" id="UP000830401"/>
    </source>
</evidence>
<dbReference type="InterPro" id="IPR025333">
    <property type="entry name" value="DUF4239"/>
</dbReference>
<feature type="transmembrane region" description="Helical" evidence="1">
    <location>
        <begin position="237"/>
        <end position="256"/>
    </location>
</feature>
<gene>
    <name evidence="2" type="ORF">MUN86_28285</name>
</gene>